<dbReference type="GO" id="GO:0004673">
    <property type="term" value="F:protein histidine kinase activity"/>
    <property type="evidence" value="ECO:0007669"/>
    <property type="project" value="UniProtKB-EC"/>
</dbReference>
<dbReference type="NCBIfam" id="TIGR00229">
    <property type="entry name" value="sensory_box"/>
    <property type="match status" value="1"/>
</dbReference>
<dbReference type="PANTHER" id="PTHR43304">
    <property type="entry name" value="PHYTOCHROME-LIKE PROTEIN CPH1"/>
    <property type="match status" value="1"/>
</dbReference>
<dbReference type="EC" id="2.7.13.3" evidence="2"/>
<keyword evidence="5" id="KW-0418">Kinase</keyword>
<dbReference type="Gene3D" id="3.30.450.20">
    <property type="entry name" value="PAS domain"/>
    <property type="match status" value="3"/>
</dbReference>
<keyword evidence="3" id="KW-0597">Phosphoprotein</keyword>
<protein>
    <recommendedName>
        <fullName evidence="2">histidine kinase</fullName>
        <ecNumber evidence="2">2.7.13.3</ecNumber>
    </recommendedName>
</protein>
<dbReference type="PROSITE" id="PS50112">
    <property type="entry name" value="PAS"/>
    <property type="match status" value="3"/>
</dbReference>
<evidence type="ECO:0000259" key="6">
    <source>
        <dbReference type="PROSITE" id="PS50112"/>
    </source>
</evidence>
<dbReference type="InterPro" id="IPR000014">
    <property type="entry name" value="PAS"/>
</dbReference>
<keyword evidence="4" id="KW-0808">Transferase</keyword>
<gene>
    <name evidence="7" type="ORF">J2T55_000015</name>
</gene>
<dbReference type="Proteomes" id="UP001204445">
    <property type="component" value="Unassembled WGS sequence"/>
</dbReference>
<feature type="domain" description="PAS" evidence="6">
    <location>
        <begin position="15"/>
        <end position="51"/>
    </location>
</feature>
<reference evidence="7" key="1">
    <citation type="submission" date="2022-08" db="EMBL/GenBank/DDBJ databases">
        <title>Genomic Encyclopedia of Type Strains, Phase III (KMG-III): the genomes of soil and plant-associated and newly described type strains.</title>
        <authorList>
            <person name="Whitman W."/>
        </authorList>
    </citation>
    <scope>NUCLEOTIDE SEQUENCE</scope>
    <source>
        <strain evidence="7">HMT 1</strain>
    </source>
</reference>
<evidence type="ECO:0000256" key="3">
    <source>
        <dbReference type="ARBA" id="ARBA00022553"/>
    </source>
</evidence>
<evidence type="ECO:0000313" key="7">
    <source>
        <dbReference type="EMBL" id="MCS3902023.1"/>
    </source>
</evidence>
<dbReference type="InterPro" id="IPR013655">
    <property type="entry name" value="PAS_fold_3"/>
</dbReference>
<feature type="domain" description="PAS" evidence="6">
    <location>
        <begin position="293"/>
        <end position="342"/>
    </location>
</feature>
<keyword evidence="8" id="KW-1185">Reference proteome</keyword>
<evidence type="ECO:0000256" key="5">
    <source>
        <dbReference type="ARBA" id="ARBA00022777"/>
    </source>
</evidence>
<dbReference type="InterPro" id="IPR035965">
    <property type="entry name" value="PAS-like_dom_sf"/>
</dbReference>
<dbReference type="SMART" id="SM00091">
    <property type="entry name" value="PAS"/>
    <property type="match status" value="3"/>
</dbReference>
<evidence type="ECO:0000256" key="2">
    <source>
        <dbReference type="ARBA" id="ARBA00012438"/>
    </source>
</evidence>
<accession>A0AAE3HK93</accession>
<dbReference type="Pfam" id="PF13188">
    <property type="entry name" value="PAS_8"/>
    <property type="match status" value="1"/>
</dbReference>
<organism evidence="7 8">
    <name type="scientific">Methylohalomonas lacus</name>
    <dbReference type="NCBI Taxonomy" id="398773"/>
    <lineage>
        <taxon>Bacteria</taxon>
        <taxon>Pseudomonadati</taxon>
        <taxon>Pseudomonadota</taxon>
        <taxon>Gammaproteobacteria</taxon>
        <taxon>Methylohalomonadales</taxon>
        <taxon>Methylohalomonadaceae</taxon>
        <taxon>Methylohalomonas</taxon>
    </lineage>
</organism>
<sequence>MMSSRSLAEAMRNEPDHALFALLEAIGSAVVVCDDDGRTVFANAAAHDLLGESIATATSLAGSLPAAEQASLRQLLADAAGQHDLLKRTLQFRDTGGARSRLRISVRQLPRPDRCWLICTLQPEAAGMAAPPPAVAADDTMLARLLDGFPGLAYRGRASGDWDMTLVSQGGRTLTGYPPQQLQAGGSVNYRDLIHRDDRARVWQELHSALGEQRCYQLTYRIRAGHQTEKWVWEHGVGIYDGAEPMIEGFIVDITDSKRAEFRIREGQRSLATLVSNLQGMAYRCSHTREWDMYFVSDGCAQLTGYASSELLYSRKIAYGDLVHADDRDAAVAEVERAVAEHRPFRVVYRIITAGGQEKLVWDQGSGVFAEDGSVTELEGFITELDSSMYRAGIKPDTTTAGS</sequence>
<comment type="caution">
    <text evidence="7">The sequence shown here is derived from an EMBL/GenBank/DDBJ whole genome shotgun (WGS) entry which is preliminary data.</text>
</comment>
<evidence type="ECO:0000313" key="8">
    <source>
        <dbReference type="Proteomes" id="UP001204445"/>
    </source>
</evidence>
<dbReference type="SUPFAM" id="SSF55785">
    <property type="entry name" value="PYP-like sensor domain (PAS domain)"/>
    <property type="match status" value="3"/>
</dbReference>
<dbReference type="EMBL" id="JANUCT010000001">
    <property type="protein sequence ID" value="MCS3902023.1"/>
    <property type="molecule type" value="Genomic_DNA"/>
</dbReference>
<dbReference type="RefSeq" id="WP_259053254.1">
    <property type="nucleotide sequence ID" value="NZ_JANUCT010000001.1"/>
</dbReference>
<dbReference type="InterPro" id="IPR052162">
    <property type="entry name" value="Sensor_kinase/Photoreceptor"/>
</dbReference>
<dbReference type="Pfam" id="PF08447">
    <property type="entry name" value="PAS_3"/>
    <property type="match status" value="2"/>
</dbReference>
<comment type="catalytic activity">
    <reaction evidence="1">
        <text>ATP + protein L-histidine = ADP + protein N-phospho-L-histidine.</text>
        <dbReference type="EC" id="2.7.13.3"/>
    </reaction>
</comment>
<dbReference type="AlphaFoldDB" id="A0AAE3HK93"/>
<evidence type="ECO:0000256" key="1">
    <source>
        <dbReference type="ARBA" id="ARBA00000085"/>
    </source>
</evidence>
<proteinExistence type="predicted"/>
<evidence type="ECO:0000256" key="4">
    <source>
        <dbReference type="ARBA" id="ARBA00022679"/>
    </source>
</evidence>
<name>A0AAE3HK93_9GAMM</name>
<dbReference type="CDD" id="cd00130">
    <property type="entry name" value="PAS"/>
    <property type="match status" value="3"/>
</dbReference>
<dbReference type="PANTHER" id="PTHR43304:SF1">
    <property type="entry name" value="PAC DOMAIN-CONTAINING PROTEIN"/>
    <property type="match status" value="1"/>
</dbReference>
<feature type="domain" description="PAS" evidence="6">
    <location>
        <begin position="138"/>
        <end position="213"/>
    </location>
</feature>